<accession>F0GXD3</accession>
<dbReference type="EC" id="3.2.1.86" evidence="6"/>
<name>F0GXD3_9FIRM</name>
<evidence type="ECO:0000313" key="7">
    <source>
        <dbReference type="Proteomes" id="UP000005286"/>
    </source>
</evidence>
<reference evidence="6 7" key="1">
    <citation type="submission" date="2011-01" db="EMBL/GenBank/DDBJ databases">
        <authorList>
            <person name="Durkin A.S."/>
            <person name="Madupu R."/>
            <person name="Torralba M."/>
            <person name="Gillis M."/>
            <person name="Methe B."/>
            <person name="Sutton G."/>
            <person name="Nelson K.E."/>
        </authorList>
    </citation>
    <scope>NUCLEOTIDE SEQUENCE [LARGE SCALE GENOMIC DNA]</scope>
    <source>
        <strain evidence="6 7">ACS-065-V-Col13</strain>
    </source>
</reference>
<dbReference type="EC" id="3.2.1.21" evidence="6"/>
<feature type="compositionally biased region" description="Basic and acidic residues" evidence="5">
    <location>
        <begin position="42"/>
        <end position="52"/>
    </location>
</feature>
<comment type="similarity">
    <text evidence="1 4">Belongs to the glycosyl hydrolase 1 family.</text>
</comment>
<dbReference type="GO" id="GO:0016052">
    <property type="term" value="P:carbohydrate catabolic process"/>
    <property type="evidence" value="ECO:0007669"/>
    <property type="project" value="TreeGrafter"/>
</dbReference>
<dbReference type="PANTHER" id="PTHR10353:SF136">
    <property type="entry name" value="ARYL-PHOSPHO-BETA-D-GLUCOSIDASE BGLC"/>
    <property type="match status" value="1"/>
</dbReference>
<dbReference type="Gene3D" id="3.20.20.80">
    <property type="entry name" value="Glycosidases"/>
    <property type="match status" value="1"/>
</dbReference>
<feature type="region of interest" description="Disordered" evidence="5">
    <location>
        <begin position="33"/>
        <end position="52"/>
    </location>
</feature>
<evidence type="ECO:0000256" key="4">
    <source>
        <dbReference type="RuleBase" id="RU003690"/>
    </source>
</evidence>
<dbReference type="InterPro" id="IPR017853">
    <property type="entry name" value="GH"/>
</dbReference>
<dbReference type="SUPFAM" id="SSF51445">
    <property type="entry name" value="(Trans)glycosidases"/>
    <property type="match status" value="1"/>
</dbReference>
<keyword evidence="3 6" id="KW-0326">Glycosidase</keyword>
<evidence type="ECO:0000256" key="5">
    <source>
        <dbReference type="SAM" id="MobiDB-lite"/>
    </source>
</evidence>
<evidence type="ECO:0000256" key="3">
    <source>
        <dbReference type="ARBA" id="ARBA00023295"/>
    </source>
</evidence>
<dbReference type="PATRIC" id="fig|879305.3.peg.1464"/>
<dbReference type="Pfam" id="PF00232">
    <property type="entry name" value="Glyco_hydro_1"/>
    <property type="match status" value="1"/>
</dbReference>
<organism evidence="6 7">
    <name type="scientific">Anaerococcus prevotii ACS-065-V-Col13</name>
    <dbReference type="NCBI Taxonomy" id="879305"/>
    <lineage>
        <taxon>Bacteria</taxon>
        <taxon>Bacillati</taxon>
        <taxon>Bacillota</taxon>
        <taxon>Tissierellia</taxon>
        <taxon>Tissierellales</taxon>
        <taxon>Peptoniphilaceae</taxon>
        <taxon>Anaerococcus</taxon>
    </lineage>
</organism>
<dbReference type="PANTHER" id="PTHR10353">
    <property type="entry name" value="GLYCOSYL HYDROLASE"/>
    <property type="match status" value="1"/>
</dbReference>
<dbReference type="AlphaFoldDB" id="F0GXD3"/>
<protein>
    <submittedName>
        <fullName evidence="6">Aryl-phospho-beta-D-glucosidase BglH</fullName>
        <ecNumber evidence="6">3.2.1.21</ecNumber>
        <ecNumber evidence="6">3.2.1.86</ecNumber>
    </submittedName>
</protein>
<evidence type="ECO:0000256" key="2">
    <source>
        <dbReference type="ARBA" id="ARBA00022801"/>
    </source>
</evidence>
<dbReference type="PRINTS" id="PR00131">
    <property type="entry name" value="GLHYDRLASE1"/>
</dbReference>
<gene>
    <name evidence="6" type="primary">bglH</name>
    <name evidence="6" type="ORF">HMPREF9290_0908</name>
</gene>
<sequence length="479" mass="55739">MKNYFPKDFLLGSAAAAYHNEGAFDQDGKGAQVADVLPHSPNDPRTEKPEEGNLKHLGVDFYNRYKEDISLFGELGIKAYRTSISWARIFPKGIEDVPNEKGLKHYDDMFDELIKYGIEPVITITHTGETPLYLADNYGGFLNKEVIDFYLKYVDTIVRRYKDKVKHWITFNEINIADRQPFFHLGVDTRKIKYDDQAKEQLNYNMFLANARAIKIIKEIDPMAKVACSTALGPSYPYSMNPLDNLKAYFDNRNGLFHTDVHVFGGYPKWKIKQLESKGIKLDTNEDELKDIRENTVDYLAFSYYVSGISKFNEEEFDSTYSNQISEIKNPELEYTEWDWPVDHVGLRILCNVLWDRYDRPLFICENGFAKIEKLEEDEDGNLTVNDDYRIRVLRNHLLELNKALADGVEVIGYTNWAVEDFVSGTTGTMRKRWGFIYIDRNDDGSGSLNRYKKKSFYWYKKLNETGLDYLFSDDYLSE</sequence>
<keyword evidence="7" id="KW-1185">Reference proteome</keyword>
<dbReference type="InterPro" id="IPR001360">
    <property type="entry name" value="Glyco_hydro_1"/>
</dbReference>
<dbReference type="GO" id="GO:0005829">
    <property type="term" value="C:cytosol"/>
    <property type="evidence" value="ECO:0007669"/>
    <property type="project" value="TreeGrafter"/>
</dbReference>
<dbReference type="EMBL" id="AEXM01000030">
    <property type="protein sequence ID" value="EGC81582.1"/>
    <property type="molecule type" value="Genomic_DNA"/>
</dbReference>
<dbReference type="FunFam" id="3.20.20.80:FF:000004">
    <property type="entry name" value="Beta-glucosidase 6-phospho-beta-glucosidase"/>
    <property type="match status" value="1"/>
</dbReference>
<dbReference type="STRING" id="879305.HMPREF9290_0908"/>
<dbReference type="GO" id="GO:0008706">
    <property type="term" value="F:6-phospho-beta-glucosidase activity"/>
    <property type="evidence" value="ECO:0007669"/>
    <property type="project" value="UniProtKB-EC"/>
</dbReference>
<proteinExistence type="inferred from homology"/>
<evidence type="ECO:0000313" key="6">
    <source>
        <dbReference type="EMBL" id="EGC81582.1"/>
    </source>
</evidence>
<keyword evidence="2 6" id="KW-0378">Hydrolase</keyword>
<dbReference type="Proteomes" id="UP000005286">
    <property type="component" value="Unassembled WGS sequence"/>
</dbReference>
<dbReference type="eggNOG" id="COG2723">
    <property type="taxonomic scope" value="Bacteria"/>
</dbReference>
<evidence type="ECO:0000256" key="1">
    <source>
        <dbReference type="ARBA" id="ARBA00010838"/>
    </source>
</evidence>
<comment type="caution">
    <text evidence="6">The sequence shown here is derived from an EMBL/GenBank/DDBJ whole genome shotgun (WGS) entry which is preliminary data.</text>
</comment>